<name>A0AAW0J8R3_MYOGA</name>
<gene>
    <name evidence="1" type="ORF">U0070_027441</name>
</gene>
<comment type="caution">
    <text evidence="1">The sequence shown here is derived from an EMBL/GenBank/DDBJ whole genome shotgun (WGS) entry which is preliminary data.</text>
</comment>
<organism evidence="1 2">
    <name type="scientific">Myodes glareolus</name>
    <name type="common">Bank vole</name>
    <name type="synonym">Clethrionomys glareolus</name>
    <dbReference type="NCBI Taxonomy" id="447135"/>
    <lineage>
        <taxon>Eukaryota</taxon>
        <taxon>Metazoa</taxon>
        <taxon>Chordata</taxon>
        <taxon>Craniata</taxon>
        <taxon>Vertebrata</taxon>
        <taxon>Euteleostomi</taxon>
        <taxon>Mammalia</taxon>
        <taxon>Eutheria</taxon>
        <taxon>Euarchontoglires</taxon>
        <taxon>Glires</taxon>
        <taxon>Rodentia</taxon>
        <taxon>Myomorpha</taxon>
        <taxon>Muroidea</taxon>
        <taxon>Cricetidae</taxon>
        <taxon>Arvicolinae</taxon>
        <taxon>Myodes</taxon>
    </lineage>
</organism>
<dbReference type="EMBL" id="JBBHLL010000054">
    <property type="protein sequence ID" value="KAK7823234.1"/>
    <property type="molecule type" value="Genomic_DNA"/>
</dbReference>
<keyword evidence="2" id="KW-1185">Reference proteome</keyword>
<evidence type="ECO:0000313" key="1">
    <source>
        <dbReference type="EMBL" id="KAK7823234.1"/>
    </source>
</evidence>
<accession>A0AAW0J8R3</accession>
<dbReference type="Proteomes" id="UP001488838">
    <property type="component" value="Unassembled WGS sequence"/>
</dbReference>
<proteinExistence type="predicted"/>
<dbReference type="AlphaFoldDB" id="A0AAW0J8R3"/>
<sequence length="191" mass="20903">MGSPAVTIQGLFSGDHVLNLALDSLYHVPVTWLQSPPSGLKGTSKHGYQFEGPLRFGRNHVDKSLVEHSSPGQTGDQIHSFRVVGIGHVDVFGVADYPLLQGIEALVPPKSHLQHTELVSWRKTGDDIHLIGMGPGQMNMKGCLGKKRRKSESNSHGRLGAIETDAECQGCYQHEHSDLKEKSTVELTQHQ</sequence>
<evidence type="ECO:0000313" key="2">
    <source>
        <dbReference type="Proteomes" id="UP001488838"/>
    </source>
</evidence>
<protein>
    <submittedName>
        <fullName evidence="1">Uncharacterized protein</fullName>
    </submittedName>
</protein>
<reference evidence="1 2" key="1">
    <citation type="journal article" date="2023" name="bioRxiv">
        <title>Conserved and derived expression patterns and positive selection on dental genes reveal complex evolutionary context of ever-growing rodent molars.</title>
        <authorList>
            <person name="Calamari Z.T."/>
            <person name="Song A."/>
            <person name="Cohen E."/>
            <person name="Akter M."/>
            <person name="Roy R.D."/>
            <person name="Hallikas O."/>
            <person name="Christensen M.M."/>
            <person name="Li P."/>
            <person name="Marangoni P."/>
            <person name="Jernvall J."/>
            <person name="Klein O.D."/>
        </authorList>
    </citation>
    <scope>NUCLEOTIDE SEQUENCE [LARGE SCALE GENOMIC DNA]</scope>
    <source>
        <strain evidence="1">V071</strain>
    </source>
</reference>